<feature type="transmembrane region" description="Helical" evidence="6">
    <location>
        <begin position="137"/>
        <end position="155"/>
    </location>
</feature>
<evidence type="ECO:0000256" key="6">
    <source>
        <dbReference type="SAM" id="Phobius"/>
    </source>
</evidence>
<comment type="caution">
    <text evidence="8">The sequence shown here is derived from an EMBL/GenBank/DDBJ whole genome shotgun (WGS) entry which is preliminary data.</text>
</comment>
<feature type="transmembrane region" description="Helical" evidence="6">
    <location>
        <begin position="75"/>
        <end position="98"/>
    </location>
</feature>
<comment type="subcellular location">
    <subcellularLocation>
        <location evidence="1">Cell membrane</location>
        <topology evidence="1">Multi-pass membrane protein</topology>
    </subcellularLocation>
</comment>
<reference evidence="8 9" key="1">
    <citation type="submission" date="2019-03" db="EMBL/GenBank/DDBJ databases">
        <title>Bacillus niacini sp. nov. a Nicotinate-Metabolizing Mesophile Isolated from Soil.</title>
        <authorList>
            <person name="Zhang G."/>
        </authorList>
    </citation>
    <scope>NUCLEOTIDE SEQUENCE [LARGE SCALE GENOMIC DNA]</scope>
    <source>
        <strain evidence="8 9">WN066</strain>
    </source>
</reference>
<feature type="transmembrane region" description="Helical" evidence="6">
    <location>
        <begin position="46"/>
        <end position="66"/>
    </location>
</feature>
<feature type="transmembrane region" description="Helical" evidence="6">
    <location>
        <begin position="12"/>
        <end position="34"/>
    </location>
</feature>
<dbReference type="InterPro" id="IPR011701">
    <property type="entry name" value="MFS"/>
</dbReference>
<protein>
    <submittedName>
        <fullName evidence="8">MFS transporter</fullName>
    </submittedName>
</protein>
<organism evidence="8 9">
    <name type="scientific">Bacillus salipaludis</name>
    <dbReference type="NCBI Taxonomy" id="2547811"/>
    <lineage>
        <taxon>Bacteria</taxon>
        <taxon>Bacillati</taxon>
        <taxon>Bacillota</taxon>
        <taxon>Bacilli</taxon>
        <taxon>Bacillales</taxon>
        <taxon>Bacillaceae</taxon>
        <taxon>Bacillus</taxon>
    </lineage>
</organism>
<dbReference type="GO" id="GO:0022857">
    <property type="term" value="F:transmembrane transporter activity"/>
    <property type="evidence" value="ECO:0007669"/>
    <property type="project" value="InterPro"/>
</dbReference>
<dbReference type="InterPro" id="IPR036259">
    <property type="entry name" value="MFS_trans_sf"/>
</dbReference>
<dbReference type="RefSeq" id="WP_133333021.1">
    <property type="nucleotide sequence ID" value="NZ_SMYO01000002.1"/>
</dbReference>
<dbReference type="PROSITE" id="PS50850">
    <property type="entry name" value="MFS"/>
    <property type="match status" value="1"/>
</dbReference>
<evidence type="ECO:0000256" key="5">
    <source>
        <dbReference type="ARBA" id="ARBA00023136"/>
    </source>
</evidence>
<evidence type="ECO:0000256" key="4">
    <source>
        <dbReference type="ARBA" id="ARBA00022989"/>
    </source>
</evidence>
<proteinExistence type="predicted"/>
<evidence type="ECO:0000259" key="7">
    <source>
        <dbReference type="PROSITE" id="PS50850"/>
    </source>
</evidence>
<dbReference type="PANTHER" id="PTHR11662:SF399">
    <property type="entry name" value="FI19708P1-RELATED"/>
    <property type="match status" value="1"/>
</dbReference>
<dbReference type="CDD" id="cd17319">
    <property type="entry name" value="MFS_ExuT_GudP_like"/>
    <property type="match status" value="1"/>
</dbReference>
<accession>A0A4R5VXM8</accession>
<feature type="transmembrane region" description="Helical" evidence="6">
    <location>
        <begin position="161"/>
        <end position="180"/>
    </location>
</feature>
<feature type="transmembrane region" description="Helical" evidence="6">
    <location>
        <begin position="209"/>
        <end position="227"/>
    </location>
</feature>
<dbReference type="PANTHER" id="PTHR11662">
    <property type="entry name" value="SOLUTE CARRIER FAMILY 17"/>
    <property type="match status" value="1"/>
</dbReference>
<evidence type="ECO:0000256" key="2">
    <source>
        <dbReference type="ARBA" id="ARBA00022448"/>
    </source>
</evidence>
<dbReference type="AlphaFoldDB" id="A0A4R5VXM8"/>
<keyword evidence="5 6" id="KW-0472">Membrane</keyword>
<feature type="transmembrane region" description="Helical" evidence="6">
    <location>
        <begin position="366"/>
        <end position="388"/>
    </location>
</feature>
<evidence type="ECO:0000313" key="9">
    <source>
        <dbReference type="Proteomes" id="UP000295132"/>
    </source>
</evidence>
<dbReference type="Proteomes" id="UP000295132">
    <property type="component" value="Unassembled WGS sequence"/>
</dbReference>
<dbReference type="InterPro" id="IPR050382">
    <property type="entry name" value="MFS_Na/Anion_cotransporter"/>
</dbReference>
<dbReference type="EMBL" id="SMYO01000002">
    <property type="protein sequence ID" value="TDK64081.1"/>
    <property type="molecule type" value="Genomic_DNA"/>
</dbReference>
<gene>
    <name evidence="8" type="ORF">E2K98_04220</name>
</gene>
<evidence type="ECO:0000256" key="1">
    <source>
        <dbReference type="ARBA" id="ARBA00004651"/>
    </source>
</evidence>
<name>A0A4R5VXM8_9BACI</name>
<feature type="domain" description="Major facilitator superfamily (MFS) profile" evidence="7">
    <location>
        <begin position="9"/>
        <end position="393"/>
    </location>
</feature>
<dbReference type="GO" id="GO:0005886">
    <property type="term" value="C:plasma membrane"/>
    <property type="evidence" value="ECO:0007669"/>
    <property type="project" value="UniProtKB-SubCell"/>
</dbReference>
<dbReference type="Pfam" id="PF07690">
    <property type="entry name" value="MFS_1"/>
    <property type="match status" value="1"/>
</dbReference>
<dbReference type="Gene3D" id="1.20.1250.20">
    <property type="entry name" value="MFS general substrate transporter like domains"/>
    <property type="match status" value="2"/>
</dbReference>
<evidence type="ECO:0000313" key="8">
    <source>
        <dbReference type="EMBL" id="TDK64081.1"/>
    </source>
</evidence>
<dbReference type="SUPFAM" id="SSF103473">
    <property type="entry name" value="MFS general substrate transporter"/>
    <property type="match status" value="1"/>
</dbReference>
<feature type="transmembrane region" description="Helical" evidence="6">
    <location>
        <begin position="247"/>
        <end position="266"/>
    </location>
</feature>
<evidence type="ECO:0000256" key="3">
    <source>
        <dbReference type="ARBA" id="ARBA00022692"/>
    </source>
</evidence>
<keyword evidence="3 6" id="KW-0812">Transmembrane</keyword>
<dbReference type="InterPro" id="IPR020846">
    <property type="entry name" value="MFS_dom"/>
</dbReference>
<keyword evidence="4 6" id="KW-1133">Transmembrane helix</keyword>
<keyword evidence="2" id="KW-0813">Transport</keyword>
<feature type="transmembrane region" description="Helical" evidence="6">
    <location>
        <begin position="278"/>
        <end position="295"/>
    </location>
</feature>
<sequence length="404" mass="43791">MGSGRRHFIFSLLFLGWLVDSLTLFGMNVAIIPISKELHLSQTQSGMVISSFWLSSALMTLIAGWVSDKFGSRKVIVIAVFIISLFSLLTGMTGSFIAILAIRFVLGLGDGGLPTGSGVAITEIYKREVRARAKSMLLAAQLIGGVLALYLAGVIADTWGWRVMFYIVGGLGLVVTLLLFKYYNPPKVEKSASNHSNSLPMKDLYKSKLLWTIVIMYFCSSVVHWGFSSWLPSYLEQTRHLNLRDVGSLSMIPQACGLLAAVLTGFLIDKSLVGKEKFIVLIGAIVSGICLYLMFKAPNIQLAITYQSIFSLGDSAIAMAIITIPLKYVSQNIIGSFMGMMYFAGGMAGFIAPTAMGALIDSFGGSFQAAFIFLICALAVVLICGLFYKIPKNNPSIIENNQSA</sequence>